<reference evidence="1 2" key="1">
    <citation type="submission" date="2016-04" db="EMBL/GenBank/DDBJ databases">
        <title>A degradative enzymes factory behind the ericoid mycorrhizal symbiosis.</title>
        <authorList>
            <consortium name="DOE Joint Genome Institute"/>
            <person name="Martino E."/>
            <person name="Morin E."/>
            <person name="Grelet G."/>
            <person name="Kuo A."/>
            <person name="Kohler A."/>
            <person name="Daghino S."/>
            <person name="Barry K."/>
            <person name="Choi C."/>
            <person name="Cichocki N."/>
            <person name="Clum A."/>
            <person name="Copeland A."/>
            <person name="Hainaut M."/>
            <person name="Haridas S."/>
            <person name="Labutti K."/>
            <person name="Lindquist E."/>
            <person name="Lipzen A."/>
            <person name="Khouja H.-R."/>
            <person name="Murat C."/>
            <person name="Ohm R."/>
            <person name="Olson A."/>
            <person name="Spatafora J."/>
            <person name="Veneault-Fourrey C."/>
            <person name="Henrissat B."/>
            <person name="Grigoriev I."/>
            <person name="Martin F."/>
            <person name="Perotto S."/>
        </authorList>
    </citation>
    <scope>NUCLEOTIDE SEQUENCE [LARGE SCALE GENOMIC DNA]</scope>
    <source>
        <strain evidence="1 2">E</strain>
    </source>
</reference>
<dbReference type="RefSeq" id="XP_024729564.1">
    <property type="nucleotide sequence ID" value="XM_024888073.1"/>
</dbReference>
<accession>A0A2J6SPL4</accession>
<dbReference type="AlphaFoldDB" id="A0A2J6SPL4"/>
<dbReference type="EMBL" id="KZ613895">
    <property type="protein sequence ID" value="PMD52660.1"/>
    <property type="molecule type" value="Genomic_DNA"/>
</dbReference>
<evidence type="ECO:0000313" key="2">
    <source>
        <dbReference type="Proteomes" id="UP000235371"/>
    </source>
</evidence>
<evidence type="ECO:0000313" key="1">
    <source>
        <dbReference type="EMBL" id="PMD52660.1"/>
    </source>
</evidence>
<protein>
    <submittedName>
        <fullName evidence="1">Uncharacterized protein</fullName>
    </submittedName>
</protein>
<dbReference type="GeneID" id="36596149"/>
<dbReference type="Proteomes" id="UP000235371">
    <property type="component" value="Unassembled WGS sequence"/>
</dbReference>
<dbReference type="InParanoid" id="A0A2J6SPL4"/>
<sequence length="171" mass="19116">MTAISAKDIPRLTGQSDYAPWKSRITAAFLILDLSSSINPLAPTPAPISTLTPDPLPCLSLTQAPAHSNLLSDAEQQALALLTTRRREWKIARQAEEATLAEERALKEAEEKRKDETALGWMFLTMEGMLAQDVLLWCSTKRDSRGALRKAELRELDARIVWEKLREKYGG</sequence>
<name>A0A2J6SPL4_9HELO</name>
<organism evidence="1 2">
    <name type="scientific">Hyaloscypha bicolor E</name>
    <dbReference type="NCBI Taxonomy" id="1095630"/>
    <lineage>
        <taxon>Eukaryota</taxon>
        <taxon>Fungi</taxon>
        <taxon>Dikarya</taxon>
        <taxon>Ascomycota</taxon>
        <taxon>Pezizomycotina</taxon>
        <taxon>Leotiomycetes</taxon>
        <taxon>Helotiales</taxon>
        <taxon>Hyaloscyphaceae</taxon>
        <taxon>Hyaloscypha</taxon>
        <taxon>Hyaloscypha bicolor</taxon>
    </lineage>
</organism>
<proteinExistence type="predicted"/>
<gene>
    <name evidence="1" type="ORF">K444DRAFT_703910</name>
</gene>
<keyword evidence="2" id="KW-1185">Reference proteome</keyword>